<keyword evidence="5" id="KW-1185">Reference proteome</keyword>
<evidence type="ECO:0000256" key="1">
    <source>
        <dbReference type="SAM" id="MobiDB-lite"/>
    </source>
</evidence>
<dbReference type="EMBL" id="JRMP02000005">
    <property type="protein sequence ID" value="TLD94810.1"/>
    <property type="molecule type" value="Genomic_DNA"/>
</dbReference>
<sequence length="611" mass="69879">MESRTFSVEEIVGNLDSNTYYILCPAGLGDTYFICAYFRALGAFLESNLDFNLGVKDSKNMESSSILDSNLDSKDSKITLILQKNQGVIAELFDIKNYIIANNLRRWKIGKVIESKCVLSPQKGKILPFHFHHLKRMDCMRETLQSSYLALFQAIFKLSLDSKMSKPKRLNLDSKTLKIIESKLQDSKNLLTLQTQDNETFEKLRSNIKVFFKTILNKDIKNKQTGLIARISSKEANKMQSQKATNKSIANGFSKDEHFKAIKNIQNLFENAHLVQTHTDTKNRREISSTLRFECELIINNKKTIAKITTFEMRKGNNKIYTLELINPTSLSFRADKADAVESTQYPKGAPHDPPDNIVETNAKNDNKKSTIKQDSNQFIESFLVKSCIFYLPQANSISSILPCIFEAEIELLSQKGYVVFVNSTQKIYTHKNAINVDLTLRDAVALSSHVTQVRGIRSGLFDLIAANSKTFVYYPSSHDLGLYSLESNLLSDSQNCKEMLYSSVIKGFENVSKTLPFRFYQAIFLSRLKGVKSSILLPISLAKIYFRNKNIIESKSLESCEITQSYEYKLCENLVKIYQNPLHIFTLIFNYRKIKQRKKMKEMIKDSINL</sequence>
<dbReference type="RefSeq" id="WP_052062515.1">
    <property type="nucleotide sequence ID" value="NZ_JRMP02000005.1"/>
</dbReference>
<gene>
    <name evidence="3" type="ORF">DCO61_11100</name>
    <name evidence="4" type="ORF">LS64_004770</name>
</gene>
<dbReference type="EMBL" id="QBIU01000002">
    <property type="protein sequence ID" value="MWV70522.1"/>
    <property type="molecule type" value="Genomic_DNA"/>
</dbReference>
<evidence type="ECO:0000259" key="2">
    <source>
        <dbReference type="Pfam" id="PF18798"/>
    </source>
</evidence>
<comment type="caution">
    <text evidence="4">The sequence shown here is derived from an EMBL/GenBank/DDBJ whole genome shotgun (WGS) entry which is preliminary data.</text>
</comment>
<dbReference type="OrthoDB" id="5328317at2"/>
<dbReference type="AlphaFoldDB" id="A0A347VPK1"/>
<evidence type="ECO:0000313" key="6">
    <source>
        <dbReference type="Proteomes" id="UP000477070"/>
    </source>
</evidence>
<protein>
    <recommendedName>
        <fullName evidence="2">Large polyvalent protein-associated domain-containing protein</fullName>
    </recommendedName>
</protein>
<reference evidence="4 5" key="1">
    <citation type="journal article" date="2014" name="Genome Announc.">
        <title>Draft genome sequences of eight enterohepatic helicobacter species isolated from both laboratory and wild rodents.</title>
        <authorList>
            <person name="Sheh A."/>
            <person name="Shen Z."/>
            <person name="Fox J.G."/>
        </authorList>
    </citation>
    <scope>NUCLEOTIDE SEQUENCE [LARGE SCALE GENOMIC DNA]</scope>
    <source>
        <strain evidence="4 5">MIT 97-6194</strain>
    </source>
</reference>
<accession>A0A347VPK1</accession>
<dbReference type="Proteomes" id="UP000029714">
    <property type="component" value="Unassembled WGS sequence"/>
</dbReference>
<evidence type="ECO:0000313" key="3">
    <source>
        <dbReference type="EMBL" id="MWV70522.1"/>
    </source>
</evidence>
<dbReference type="Proteomes" id="UP000477070">
    <property type="component" value="Unassembled WGS sequence"/>
</dbReference>
<reference evidence="4 5" key="2">
    <citation type="journal article" date="2016" name="Infect. Immun.">
        <title>Helicobacter saguini, a Novel Helicobacter Isolated from Cotton-Top Tamarins with Ulcerative Colitis, Has Proinflammatory Properties and Induces Typhlocolitis and Dysplasia in Gnotobiotic IL-10-/- Mice.</title>
        <authorList>
            <person name="Shen Z."/>
            <person name="Mannion A."/>
            <person name="Whary M.T."/>
            <person name="Muthupalani S."/>
            <person name="Sheh A."/>
            <person name="Feng Y."/>
            <person name="Gong G."/>
            <person name="Vandamme P."/>
            <person name="Holcombe H.R."/>
            <person name="Paster B.J."/>
            <person name="Fox J.G."/>
        </authorList>
    </citation>
    <scope>NUCLEOTIDE SEQUENCE [LARGE SCALE GENOMIC DNA]</scope>
    <source>
        <strain evidence="4 5">MIT 97-6194</strain>
    </source>
</reference>
<feature type="region of interest" description="Disordered" evidence="1">
    <location>
        <begin position="344"/>
        <end position="363"/>
    </location>
</feature>
<proteinExistence type="predicted"/>
<evidence type="ECO:0000313" key="5">
    <source>
        <dbReference type="Proteomes" id="UP000029714"/>
    </source>
</evidence>
<reference evidence="4" key="3">
    <citation type="submission" date="2018-04" db="EMBL/GenBank/DDBJ databases">
        <authorList>
            <person name="Sheh A."/>
            <person name="Shen Z."/>
            <person name="Mannion A.J."/>
            <person name="Fox J.G."/>
        </authorList>
    </citation>
    <scope>NUCLEOTIDE SEQUENCE</scope>
    <source>
        <strain evidence="4">MIT 97-6194</strain>
    </source>
</reference>
<evidence type="ECO:0000313" key="4">
    <source>
        <dbReference type="EMBL" id="TLD94810.1"/>
    </source>
</evidence>
<reference evidence="3 6" key="4">
    <citation type="submission" date="2019-12" db="EMBL/GenBank/DDBJ databases">
        <title>Multi-Generational Helicobacter saguini Isolates.</title>
        <authorList>
            <person name="Mannion A."/>
            <person name="Shen Z."/>
            <person name="Fox J.G."/>
        </authorList>
    </citation>
    <scope>NUCLEOTIDE SEQUENCE [LARGE SCALE GENOMIC DNA]</scope>
    <source>
        <strain evidence="3">16-048</strain>
        <strain evidence="6">16-048 (F4)</strain>
    </source>
</reference>
<name>A0A347VPK1_9HELI</name>
<organism evidence="4 5">
    <name type="scientific">Helicobacter saguini</name>
    <dbReference type="NCBI Taxonomy" id="1548018"/>
    <lineage>
        <taxon>Bacteria</taxon>
        <taxon>Pseudomonadati</taxon>
        <taxon>Campylobacterota</taxon>
        <taxon>Epsilonproteobacteria</taxon>
        <taxon>Campylobacterales</taxon>
        <taxon>Helicobacteraceae</taxon>
        <taxon>Helicobacter</taxon>
    </lineage>
</organism>
<dbReference type="InterPro" id="IPR040824">
    <property type="entry name" value="LPD3"/>
</dbReference>
<feature type="domain" description="Large polyvalent protein-associated" evidence="2">
    <location>
        <begin position="200"/>
        <end position="321"/>
    </location>
</feature>
<dbReference type="Pfam" id="PF18798">
    <property type="entry name" value="LPD3"/>
    <property type="match status" value="1"/>
</dbReference>